<dbReference type="InterPro" id="IPR036428">
    <property type="entry name" value="PCD_sf"/>
</dbReference>
<dbReference type="GO" id="GO:0008124">
    <property type="term" value="F:4-alpha-hydroxytetrahydrobiopterin dehydratase activity"/>
    <property type="evidence" value="ECO:0007669"/>
    <property type="project" value="UniProtKB-EC"/>
</dbReference>
<dbReference type="CDD" id="cd00488">
    <property type="entry name" value="PCD_DCoH"/>
    <property type="match status" value="1"/>
</dbReference>
<evidence type="ECO:0000256" key="4">
    <source>
        <dbReference type="ARBA" id="ARBA00023239"/>
    </source>
</evidence>
<dbReference type="SUPFAM" id="SSF55248">
    <property type="entry name" value="PCD-like"/>
    <property type="match status" value="1"/>
</dbReference>
<dbReference type="Proteomes" id="UP001469365">
    <property type="component" value="Unassembled WGS sequence"/>
</dbReference>
<gene>
    <name evidence="5" type="ORF">WMW72_22575</name>
</gene>
<evidence type="ECO:0000256" key="3">
    <source>
        <dbReference type="ARBA" id="ARBA00013252"/>
    </source>
</evidence>
<comment type="caution">
    <text evidence="5">The sequence shown here is derived from an EMBL/GenBank/DDBJ whole genome shotgun (WGS) entry which is preliminary data.</text>
</comment>
<name>A0ABU9DPA1_9BACL</name>
<comment type="catalytic activity">
    <reaction evidence="1">
        <text>(4aS,6R)-4a-hydroxy-L-erythro-5,6,7,8-tetrahydrobiopterin = (6R)-L-erythro-6,7-dihydrobiopterin + H2O</text>
        <dbReference type="Rhea" id="RHEA:11920"/>
        <dbReference type="ChEBI" id="CHEBI:15377"/>
        <dbReference type="ChEBI" id="CHEBI:15642"/>
        <dbReference type="ChEBI" id="CHEBI:43120"/>
        <dbReference type="EC" id="4.2.1.96"/>
    </reaction>
</comment>
<dbReference type="PANTHER" id="PTHR12599:SF0">
    <property type="entry name" value="PTERIN-4-ALPHA-CARBINOLAMINE DEHYDRATASE"/>
    <property type="match status" value="1"/>
</dbReference>
<dbReference type="EC" id="4.2.1.96" evidence="3"/>
<dbReference type="EMBL" id="JBBPCC010000016">
    <property type="protein sequence ID" value="MEK8130697.1"/>
    <property type="molecule type" value="Genomic_DNA"/>
</dbReference>
<protein>
    <recommendedName>
        <fullName evidence="3">4a-hydroxytetrahydrobiopterin dehydratase</fullName>
        <ecNumber evidence="3">4.2.1.96</ecNumber>
    </recommendedName>
</protein>
<proteinExistence type="inferred from homology"/>
<keyword evidence="4 5" id="KW-0456">Lyase</keyword>
<reference evidence="5 6" key="1">
    <citation type="submission" date="2024-04" db="EMBL/GenBank/DDBJ databases">
        <title>draft genome sequnece of Paenibacillus filicis.</title>
        <authorList>
            <person name="Kim D.-U."/>
        </authorList>
    </citation>
    <scope>NUCLEOTIDE SEQUENCE [LARGE SCALE GENOMIC DNA]</scope>
    <source>
        <strain evidence="5 6">KACC14197</strain>
    </source>
</reference>
<evidence type="ECO:0000256" key="2">
    <source>
        <dbReference type="ARBA" id="ARBA00006472"/>
    </source>
</evidence>
<comment type="similarity">
    <text evidence="2">Belongs to the pterin-4-alpha-carbinolamine dehydratase family.</text>
</comment>
<evidence type="ECO:0000256" key="1">
    <source>
        <dbReference type="ARBA" id="ARBA00001554"/>
    </source>
</evidence>
<dbReference type="InterPro" id="IPR001533">
    <property type="entry name" value="Pterin_deHydtase"/>
</dbReference>
<accession>A0ABU9DPA1</accession>
<dbReference type="Pfam" id="PF01329">
    <property type="entry name" value="Pterin_4a"/>
    <property type="match status" value="1"/>
</dbReference>
<sequence>MRSKLDDAAVSDRLAERPDWELTAEDRPWIRRRYRFRSFPDAIAFVQEVGRIAEESEHHPFIAIDYRVVTLRLTTWSAGGLTKLDFVTAAKFDGAYDAMQQPERR</sequence>
<dbReference type="Gene3D" id="3.30.1360.20">
    <property type="entry name" value="Transcriptional coactivator/pterin dehydratase"/>
    <property type="match status" value="1"/>
</dbReference>
<dbReference type="PANTHER" id="PTHR12599">
    <property type="entry name" value="PTERIN-4-ALPHA-CARBINOLAMINE DEHYDRATASE"/>
    <property type="match status" value="1"/>
</dbReference>
<dbReference type="NCBIfam" id="NF002017">
    <property type="entry name" value="PRK00823.1-2"/>
    <property type="match status" value="1"/>
</dbReference>
<organism evidence="5 6">
    <name type="scientific">Paenibacillus filicis</name>
    <dbReference type="NCBI Taxonomy" id="669464"/>
    <lineage>
        <taxon>Bacteria</taxon>
        <taxon>Bacillati</taxon>
        <taxon>Bacillota</taxon>
        <taxon>Bacilli</taxon>
        <taxon>Bacillales</taxon>
        <taxon>Paenibacillaceae</taxon>
        <taxon>Paenibacillus</taxon>
    </lineage>
</organism>
<dbReference type="RefSeq" id="WP_341417836.1">
    <property type="nucleotide sequence ID" value="NZ_JBBPCC010000016.1"/>
</dbReference>
<keyword evidence="6" id="KW-1185">Reference proteome</keyword>
<evidence type="ECO:0000313" key="6">
    <source>
        <dbReference type="Proteomes" id="UP001469365"/>
    </source>
</evidence>
<evidence type="ECO:0000313" key="5">
    <source>
        <dbReference type="EMBL" id="MEK8130697.1"/>
    </source>
</evidence>